<evidence type="ECO:0000256" key="2">
    <source>
        <dbReference type="ARBA" id="ARBA00022801"/>
    </source>
</evidence>
<dbReference type="SUPFAM" id="SSF55811">
    <property type="entry name" value="Nudix"/>
    <property type="match status" value="1"/>
</dbReference>
<dbReference type="Proteomes" id="UP001500124">
    <property type="component" value="Unassembled WGS sequence"/>
</dbReference>
<dbReference type="InterPro" id="IPR015797">
    <property type="entry name" value="NUDIX_hydrolase-like_dom_sf"/>
</dbReference>
<dbReference type="PANTHER" id="PTHR43046:SF16">
    <property type="entry name" value="ADP-RIBOSE PYROPHOSPHATASE YJHB-RELATED"/>
    <property type="match status" value="1"/>
</dbReference>
<comment type="cofactor">
    <cofactor evidence="1">
        <name>Mg(2+)</name>
        <dbReference type="ChEBI" id="CHEBI:18420"/>
    </cofactor>
</comment>
<protein>
    <recommendedName>
        <fullName evidence="3">Nudix hydrolase domain-containing protein</fullName>
    </recommendedName>
</protein>
<comment type="caution">
    <text evidence="4">The sequence shown here is derived from an EMBL/GenBank/DDBJ whole genome shotgun (WGS) entry which is preliminary data.</text>
</comment>
<keyword evidence="2" id="KW-0378">Hydrolase</keyword>
<dbReference type="CDD" id="cd04683">
    <property type="entry name" value="NUDIX_Hydrolase"/>
    <property type="match status" value="1"/>
</dbReference>
<keyword evidence="5" id="KW-1185">Reference proteome</keyword>
<evidence type="ECO:0000259" key="3">
    <source>
        <dbReference type="PROSITE" id="PS51462"/>
    </source>
</evidence>
<accession>A0ABP9LG46</accession>
<dbReference type="Gene3D" id="3.90.79.10">
    <property type="entry name" value="Nucleoside Triphosphate Pyrophosphohydrolase"/>
    <property type="match status" value="1"/>
</dbReference>
<evidence type="ECO:0000256" key="1">
    <source>
        <dbReference type="ARBA" id="ARBA00001946"/>
    </source>
</evidence>
<organism evidence="4 5">
    <name type="scientific">Streptomyces similanensis</name>
    <dbReference type="NCBI Taxonomy" id="1274988"/>
    <lineage>
        <taxon>Bacteria</taxon>
        <taxon>Bacillati</taxon>
        <taxon>Actinomycetota</taxon>
        <taxon>Actinomycetes</taxon>
        <taxon>Kitasatosporales</taxon>
        <taxon>Streptomycetaceae</taxon>
        <taxon>Streptomyces</taxon>
    </lineage>
</organism>
<gene>
    <name evidence="4" type="ORF">GCM10023336_64990</name>
</gene>
<dbReference type="EMBL" id="BAABKC010000112">
    <property type="protein sequence ID" value="GAA5075585.1"/>
    <property type="molecule type" value="Genomic_DNA"/>
</dbReference>
<dbReference type="InterPro" id="IPR000086">
    <property type="entry name" value="NUDIX_hydrolase_dom"/>
</dbReference>
<name>A0ABP9LG46_9ACTN</name>
<evidence type="ECO:0000313" key="4">
    <source>
        <dbReference type="EMBL" id="GAA5075585.1"/>
    </source>
</evidence>
<dbReference type="PROSITE" id="PS51462">
    <property type="entry name" value="NUDIX"/>
    <property type="match status" value="1"/>
</dbReference>
<feature type="domain" description="Nudix hydrolase" evidence="3">
    <location>
        <begin position="19"/>
        <end position="158"/>
    </location>
</feature>
<dbReference type="Pfam" id="PF00293">
    <property type="entry name" value="NUDIX"/>
    <property type="match status" value="1"/>
</dbReference>
<reference evidence="5" key="1">
    <citation type="journal article" date="2019" name="Int. J. Syst. Evol. Microbiol.">
        <title>The Global Catalogue of Microorganisms (GCM) 10K type strain sequencing project: providing services to taxonomists for standard genome sequencing and annotation.</title>
        <authorList>
            <consortium name="The Broad Institute Genomics Platform"/>
            <consortium name="The Broad Institute Genome Sequencing Center for Infectious Disease"/>
            <person name="Wu L."/>
            <person name="Ma J."/>
        </authorList>
    </citation>
    <scope>NUCLEOTIDE SEQUENCE [LARGE SCALE GENOMIC DNA]</scope>
    <source>
        <strain evidence="5">JCM 18410</strain>
    </source>
</reference>
<evidence type="ECO:0000313" key="5">
    <source>
        <dbReference type="Proteomes" id="UP001500124"/>
    </source>
</evidence>
<proteinExistence type="predicted"/>
<sequence>MGTVTGCDGERMSGGQRHTEPLDVHLIAVRDGTAGTEVLLSRRAGDVYAAGCWHLPSGHLDGPWEDVVTALVRETREETGLVVDPAEVRAALTVHHRSPAGGARLGVFFEVRRWHGAPQVREPQVCDAIGWFPIDALPEPMVAYCRAGLDAYRAGARLAVHFQEPGDSIAFAPGADRLRIVPDVTGRA</sequence>
<dbReference type="PANTHER" id="PTHR43046">
    <property type="entry name" value="GDP-MANNOSE MANNOSYL HYDROLASE"/>
    <property type="match status" value="1"/>
</dbReference>